<reference evidence="3 4" key="1">
    <citation type="journal article" date="2021" name="BMC Genomics">
        <title>Datura genome reveals duplications of psychoactive alkaloid biosynthetic genes and high mutation rate following tissue culture.</title>
        <authorList>
            <person name="Rajewski A."/>
            <person name="Carter-House D."/>
            <person name="Stajich J."/>
            <person name="Litt A."/>
        </authorList>
    </citation>
    <scope>NUCLEOTIDE SEQUENCE [LARGE SCALE GENOMIC DNA]</scope>
    <source>
        <strain evidence="3">AR-01</strain>
    </source>
</reference>
<keyword evidence="2" id="KW-0732">Signal</keyword>
<evidence type="ECO:0000256" key="1">
    <source>
        <dbReference type="SAM" id="MobiDB-lite"/>
    </source>
</evidence>
<evidence type="ECO:0000256" key="2">
    <source>
        <dbReference type="SAM" id="SignalP"/>
    </source>
</evidence>
<dbReference type="EMBL" id="JACEIK010004191">
    <property type="protein sequence ID" value="MCD9644553.1"/>
    <property type="molecule type" value="Genomic_DNA"/>
</dbReference>
<sequence>MVFFITFFKFFEILANAFVKEHAGARKVQPRKEDLFKIALNDSKLLREFTKGSETKQNEDNNQYFQSTEKSRSDRCSDRPQSNISILNRDSITASASGVSNIEAPRLSKCYFNVDLVRMVAAIRHMKDNALAQDKGVSPSTREVARLLEEGYLRVFLRDRAKRNYGRSRDVE</sequence>
<evidence type="ECO:0000313" key="4">
    <source>
        <dbReference type="Proteomes" id="UP000823775"/>
    </source>
</evidence>
<keyword evidence="4" id="KW-1185">Reference proteome</keyword>
<evidence type="ECO:0000313" key="3">
    <source>
        <dbReference type="EMBL" id="MCD9644553.1"/>
    </source>
</evidence>
<gene>
    <name evidence="3" type="ORF">HAX54_032834</name>
</gene>
<protein>
    <submittedName>
        <fullName evidence="3">Uncharacterized protein</fullName>
    </submittedName>
</protein>
<feature type="region of interest" description="Disordered" evidence="1">
    <location>
        <begin position="56"/>
        <end position="80"/>
    </location>
</feature>
<feature type="compositionally biased region" description="Basic and acidic residues" evidence="1">
    <location>
        <begin position="69"/>
        <end position="78"/>
    </location>
</feature>
<accession>A0ABS8VBZ2</accession>
<comment type="caution">
    <text evidence="3">The sequence shown here is derived from an EMBL/GenBank/DDBJ whole genome shotgun (WGS) entry which is preliminary data.</text>
</comment>
<organism evidence="3 4">
    <name type="scientific">Datura stramonium</name>
    <name type="common">Jimsonweed</name>
    <name type="synonym">Common thornapple</name>
    <dbReference type="NCBI Taxonomy" id="4076"/>
    <lineage>
        <taxon>Eukaryota</taxon>
        <taxon>Viridiplantae</taxon>
        <taxon>Streptophyta</taxon>
        <taxon>Embryophyta</taxon>
        <taxon>Tracheophyta</taxon>
        <taxon>Spermatophyta</taxon>
        <taxon>Magnoliopsida</taxon>
        <taxon>eudicotyledons</taxon>
        <taxon>Gunneridae</taxon>
        <taxon>Pentapetalae</taxon>
        <taxon>asterids</taxon>
        <taxon>lamiids</taxon>
        <taxon>Solanales</taxon>
        <taxon>Solanaceae</taxon>
        <taxon>Solanoideae</taxon>
        <taxon>Datureae</taxon>
        <taxon>Datura</taxon>
    </lineage>
</organism>
<dbReference type="Proteomes" id="UP000823775">
    <property type="component" value="Unassembled WGS sequence"/>
</dbReference>
<name>A0ABS8VBZ2_DATST</name>
<feature type="chain" id="PRO_5046701650" evidence="2">
    <location>
        <begin position="18"/>
        <end position="172"/>
    </location>
</feature>
<feature type="signal peptide" evidence="2">
    <location>
        <begin position="1"/>
        <end position="17"/>
    </location>
</feature>
<proteinExistence type="predicted"/>